<name>A0ABN7XHJ9_GIGMA</name>
<comment type="caution">
    <text evidence="1">The sequence shown here is derived from an EMBL/GenBank/DDBJ whole genome shotgun (WGS) entry which is preliminary data.</text>
</comment>
<feature type="non-terminal residue" evidence="1">
    <location>
        <position position="1"/>
    </location>
</feature>
<keyword evidence="2" id="KW-1185">Reference proteome</keyword>
<evidence type="ECO:0000313" key="2">
    <source>
        <dbReference type="Proteomes" id="UP000789901"/>
    </source>
</evidence>
<accession>A0ABN7XHJ9</accession>
<sequence length="85" mass="9277">ENFNKLAKAVASLKESIAKGNQTLSKKPGPGKQKADNIAIDRFLDSLAEDTGLPKDFYSDDDPVEDLRKQFDDLTLNVAKLAKGV</sequence>
<organism evidence="1 2">
    <name type="scientific">Gigaspora margarita</name>
    <dbReference type="NCBI Taxonomy" id="4874"/>
    <lineage>
        <taxon>Eukaryota</taxon>
        <taxon>Fungi</taxon>
        <taxon>Fungi incertae sedis</taxon>
        <taxon>Mucoromycota</taxon>
        <taxon>Glomeromycotina</taxon>
        <taxon>Glomeromycetes</taxon>
        <taxon>Diversisporales</taxon>
        <taxon>Gigasporaceae</taxon>
        <taxon>Gigaspora</taxon>
    </lineage>
</organism>
<protein>
    <submittedName>
        <fullName evidence="1">23338_t:CDS:1</fullName>
    </submittedName>
</protein>
<evidence type="ECO:0000313" key="1">
    <source>
        <dbReference type="EMBL" id="CAG8854495.1"/>
    </source>
</evidence>
<feature type="non-terminal residue" evidence="1">
    <location>
        <position position="85"/>
    </location>
</feature>
<gene>
    <name evidence="1" type="ORF">GMARGA_LOCUS43316</name>
</gene>
<dbReference type="EMBL" id="CAJVQB010138800">
    <property type="protein sequence ID" value="CAG8854495.1"/>
    <property type="molecule type" value="Genomic_DNA"/>
</dbReference>
<dbReference type="Proteomes" id="UP000789901">
    <property type="component" value="Unassembled WGS sequence"/>
</dbReference>
<reference evidence="1 2" key="1">
    <citation type="submission" date="2021-06" db="EMBL/GenBank/DDBJ databases">
        <authorList>
            <person name="Kallberg Y."/>
            <person name="Tangrot J."/>
            <person name="Rosling A."/>
        </authorList>
    </citation>
    <scope>NUCLEOTIDE SEQUENCE [LARGE SCALE GENOMIC DNA]</scope>
    <source>
        <strain evidence="1 2">120-4 pot B 10/14</strain>
    </source>
</reference>
<proteinExistence type="predicted"/>